<sequence>RISPQASRCIWGPATECEQPCRPTQQITDEAQPRGDGPPAAPPGCTARAACLAHRPALSELQLYWQQPQAGAGASHEDNMPDDLVRQSSMSDAAVELSSPPRPHMQQPVPQHGARRGPFTCLEVGHQGQAPIDPPARDPQGALGPSMPNPLWDVRAAASHLFVSGAGAYASKKPM</sequence>
<evidence type="ECO:0000313" key="3">
    <source>
        <dbReference type="Proteomes" id="UP001485043"/>
    </source>
</evidence>
<evidence type="ECO:0000256" key="1">
    <source>
        <dbReference type="SAM" id="MobiDB-lite"/>
    </source>
</evidence>
<feature type="region of interest" description="Disordered" evidence="1">
    <location>
        <begin position="67"/>
        <end position="148"/>
    </location>
</feature>
<proteinExistence type="predicted"/>
<gene>
    <name evidence="2" type="ORF">WJX84_007522</name>
</gene>
<protein>
    <submittedName>
        <fullName evidence="2">Uncharacterized protein</fullName>
    </submittedName>
</protein>
<organism evidence="2 3">
    <name type="scientific">Apatococcus fuscideae</name>
    <dbReference type="NCBI Taxonomy" id="2026836"/>
    <lineage>
        <taxon>Eukaryota</taxon>
        <taxon>Viridiplantae</taxon>
        <taxon>Chlorophyta</taxon>
        <taxon>core chlorophytes</taxon>
        <taxon>Trebouxiophyceae</taxon>
        <taxon>Chlorellales</taxon>
        <taxon>Chlorellaceae</taxon>
        <taxon>Apatococcus</taxon>
    </lineage>
</organism>
<name>A0AAW1SUD5_9CHLO</name>
<dbReference type="Proteomes" id="UP001485043">
    <property type="component" value="Unassembled WGS sequence"/>
</dbReference>
<comment type="caution">
    <text evidence="2">The sequence shown here is derived from an EMBL/GenBank/DDBJ whole genome shotgun (WGS) entry which is preliminary data.</text>
</comment>
<feature type="compositionally biased region" description="Basic and acidic residues" evidence="1">
    <location>
        <begin position="75"/>
        <end position="85"/>
    </location>
</feature>
<feature type="non-terminal residue" evidence="2">
    <location>
        <position position="1"/>
    </location>
</feature>
<keyword evidence="3" id="KW-1185">Reference proteome</keyword>
<reference evidence="2 3" key="1">
    <citation type="journal article" date="2024" name="Nat. Commun.">
        <title>Phylogenomics reveals the evolutionary origins of lichenization in chlorophyte algae.</title>
        <authorList>
            <person name="Puginier C."/>
            <person name="Libourel C."/>
            <person name="Otte J."/>
            <person name="Skaloud P."/>
            <person name="Haon M."/>
            <person name="Grisel S."/>
            <person name="Petersen M."/>
            <person name="Berrin J.G."/>
            <person name="Delaux P.M."/>
            <person name="Dal Grande F."/>
            <person name="Keller J."/>
        </authorList>
    </citation>
    <scope>NUCLEOTIDE SEQUENCE [LARGE SCALE GENOMIC DNA]</scope>
    <source>
        <strain evidence="2 3">SAG 2523</strain>
    </source>
</reference>
<feature type="compositionally biased region" description="Low complexity" evidence="1">
    <location>
        <begin position="34"/>
        <end position="46"/>
    </location>
</feature>
<evidence type="ECO:0000313" key="2">
    <source>
        <dbReference type="EMBL" id="KAK9857991.1"/>
    </source>
</evidence>
<accession>A0AAW1SUD5</accession>
<feature type="region of interest" description="Disordered" evidence="1">
    <location>
        <begin position="19"/>
        <end position="46"/>
    </location>
</feature>
<dbReference type="EMBL" id="JALJOV010000945">
    <property type="protein sequence ID" value="KAK9857991.1"/>
    <property type="molecule type" value="Genomic_DNA"/>
</dbReference>
<dbReference type="AlphaFoldDB" id="A0AAW1SUD5"/>